<dbReference type="GO" id="GO:0006508">
    <property type="term" value="P:proteolysis"/>
    <property type="evidence" value="ECO:0007669"/>
    <property type="project" value="InterPro"/>
</dbReference>
<proteinExistence type="predicted"/>
<evidence type="ECO:0000313" key="5">
    <source>
        <dbReference type="EMBL" id="MBW0506679.1"/>
    </source>
</evidence>
<dbReference type="GO" id="GO:0006397">
    <property type="term" value="P:mRNA processing"/>
    <property type="evidence" value="ECO:0007669"/>
    <property type="project" value="UniProtKB-KW"/>
</dbReference>
<dbReference type="InterPro" id="IPR036875">
    <property type="entry name" value="Znf_CCHC_sf"/>
</dbReference>
<keyword evidence="2" id="KW-0863">Zinc-finger</keyword>
<evidence type="ECO:0000256" key="2">
    <source>
        <dbReference type="PROSITE-ProRule" id="PRU00047"/>
    </source>
</evidence>
<dbReference type="SUPFAM" id="SSF57756">
    <property type="entry name" value="Retrovirus zinc finger-like domains"/>
    <property type="match status" value="1"/>
</dbReference>
<dbReference type="Pfam" id="PF00098">
    <property type="entry name" value="zf-CCHC"/>
    <property type="match status" value="1"/>
</dbReference>
<keyword evidence="2" id="KW-0479">Metal-binding</keyword>
<comment type="caution">
    <text evidence="5">The sequence shown here is derived from an EMBL/GenBank/DDBJ whole genome shotgun (WGS) entry which is preliminary data.</text>
</comment>
<dbReference type="PROSITE" id="PS00141">
    <property type="entry name" value="ASP_PROTEASE"/>
    <property type="match status" value="1"/>
</dbReference>
<evidence type="ECO:0000313" key="6">
    <source>
        <dbReference type="Proteomes" id="UP000765509"/>
    </source>
</evidence>
<protein>
    <recommendedName>
        <fullName evidence="4">CCHC-type domain-containing protein</fullName>
    </recommendedName>
</protein>
<evidence type="ECO:0000259" key="4">
    <source>
        <dbReference type="PROSITE" id="PS50158"/>
    </source>
</evidence>
<evidence type="ECO:0000256" key="3">
    <source>
        <dbReference type="SAM" id="MobiDB-lite"/>
    </source>
</evidence>
<dbReference type="GO" id="GO:0008270">
    <property type="term" value="F:zinc ion binding"/>
    <property type="evidence" value="ECO:0007669"/>
    <property type="project" value="UniProtKB-KW"/>
</dbReference>
<feature type="domain" description="CCHC-type" evidence="4">
    <location>
        <begin position="45"/>
        <end position="59"/>
    </location>
</feature>
<dbReference type="GO" id="GO:0003676">
    <property type="term" value="F:nucleic acid binding"/>
    <property type="evidence" value="ECO:0007669"/>
    <property type="project" value="InterPro"/>
</dbReference>
<evidence type="ECO:0000256" key="1">
    <source>
        <dbReference type="ARBA" id="ARBA00022664"/>
    </source>
</evidence>
<dbReference type="InterPro" id="IPR001878">
    <property type="entry name" value="Znf_CCHC"/>
</dbReference>
<dbReference type="EMBL" id="AVOT02019228">
    <property type="protein sequence ID" value="MBW0506679.1"/>
    <property type="molecule type" value="Genomic_DNA"/>
</dbReference>
<accession>A0A9Q3HL72</accession>
<keyword evidence="6" id="KW-1185">Reference proteome</keyword>
<dbReference type="Proteomes" id="UP000765509">
    <property type="component" value="Unassembled WGS sequence"/>
</dbReference>
<organism evidence="5 6">
    <name type="scientific">Austropuccinia psidii MF-1</name>
    <dbReference type="NCBI Taxonomy" id="1389203"/>
    <lineage>
        <taxon>Eukaryota</taxon>
        <taxon>Fungi</taxon>
        <taxon>Dikarya</taxon>
        <taxon>Basidiomycota</taxon>
        <taxon>Pucciniomycotina</taxon>
        <taxon>Pucciniomycetes</taxon>
        <taxon>Pucciniales</taxon>
        <taxon>Sphaerophragmiaceae</taxon>
        <taxon>Austropuccinia</taxon>
    </lineage>
</organism>
<keyword evidence="1" id="KW-0507">mRNA processing</keyword>
<dbReference type="AlphaFoldDB" id="A0A9Q3HL72"/>
<feature type="region of interest" description="Disordered" evidence="3">
    <location>
        <begin position="1"/>
        <end position="35"/>
    </location>
</feature>
<reference evidence="5" key="1">
    <citation type="submission" date="2021-03" db="EMBL/GenBank/DDBJ databases">
        <title>Draft genome sequence of rust myrtle Austropuccinia psidii MF-1, a brazilian biotype.</title>
        <authorList>
            <person name="Quecine M.C."/>
            <person name="Pachon D.M.R."/>
            <person name="Bonatelli M.L."/>
            <person name="Correr F.H."/>
            <person name="Franceschini L.M."/>
            <person name="Leite T.F."/>
            <person name="Margarido G.R.A."/>
            <person name="Almeida C.A."/>
            <person name="Ferrarezi J.A."/>
            <person name="Labate C.A."/>
        </authorList>
    </citation>
    <scope>NUCLEOTIDE SEQUENCE</scope>
    <source>
        <strain evidence="5">MF-1</strain>
    </source>
</reference>
<gene>
    <name evidence="5" type="ORF">O181_046394</name>
</gene>
<name>A0A9Q3HL72_9BASI</name>
<dbReference type="PROSITE" id="PS50158">
    <property type="entry name" value="ZF_CCHC"/>
    <property type="match status" value="1"/>
</dbReference>
<dbReference type="GO" id="GO:0004190">
    <property type="term" value="F:aspartic-type endopeptidase activity"/>
    <property type="evidence" value="ECO:0007669"/>
    <property type="project" value="InterPro"/>
</dbReference>
<feature type="compositionally biased region" description="Polar residues" evidence="3">
    <location>
        <begin position="20"/>
        <end position="30"/>
    </location>
</feature>
<dbReference type="OrthoDB" id="1099063at2759"/>
<sequence length="110" mass="12037">MEIARINTASKFGTRKESNNNHSHQLPSTSYHKKETRMPSSQYPCHYCGKIGHWSPACPVWVKANDMKNKNCRKKVNIAGMGVVQALENGEALIDSGATHSVVGDVLGAN</sequence>
<keyword evidence="2" id="KW-0862">Zinc</keyword>
<dbReference type="InterPro" id="IPR001969">
    <property type="entry name" value="Aspartic_peptidase_AS"/>
</dbReference>